<evidence type="ECO:0000259" key="8">
    <source>
        <dbReference type="Pfam" id="PF02706"/>
    </source>
</evidence>
<feature type="transmembrane region" description="Helical" evidence="7">
    <location>
        <begin position="167"/>
        <end position="188"/>
    </location>
</feature>
<keyword evidence="5 7" id="KW-1133">Transmembrane helix</keyword>
<dbReference type="InterPro" id="IPR050445">
    <property type="entry name" value="Bact_polysacc_biosynth/exp"/>
</dbReference>
<dbReference type="PANTHER" id="PTHR32309:SF13">
    <property type="entry name" value="FERRIC ENTEROBACTIN TRANSPORT PROTEIN FEPE"/>
    <property type="match status" value="1"/>
</dbReference>
<evidence type="ECO:0000256" key="3">
    <source>
        <dbReference type="ARBA" id="ARBA00022475"/>
    </source>
</evidence>
<gene>
    <name evidence="9" type="ORF">bcere0026_58410</name>
</gene>
<feature type="domain" description="Polysaccharide chain length determinant N-terminal" evidence="8">
    <location>
        <begin position="9"/>
        <end position="67"/>
    </location>
</feature>
<feature type="transmembrane region" description="Helical" evidence="7">
    <location>
        <begin position="23"/>
        <end position="43"/>
    </location>
</feature>
<accession>C2Y4B9</accession>
<dbReference type="InterPro" id="IPR003856">
    <property type="entry name" value="LPS_length_determ_N"/>
</dbReference>
<organism evidence="9">
    <name type="scientific">Bacillus mycoides</name>
    <dbReference type="NCBI Taxonomy" id="1405"/>
    <lineage>
        <taxon>Bacteria</taxon>
        <taxon>Bacillati</taxon>
        <taxon>Bacillota</taxon>
        <taxon>Bacilli</taxon>
        <taxon>Bacillales</taxon>
        <taxon>Bacillaceae</taxon>
        <taxon>Bacillus</taxon>
        <taxon>Bacillus cereus group</taxon>
    </lineage>
</organism>
<evidence type="ECO:0000256" key="1">
    <source>
        <dbReference type="ARBA" id="ARBA00004651"/>
    </source>
</evidence>
<evidence type="ECO:0000256" key="5">
    <source>
        <dbReference type="ARBA" id="ARBA00022989"/>
    </source>
</evidence>
<comment type="similarity">
    <text evidence="2">Belongs to the CpsC/CapA family.</text>
</comment>
<dbReference type="Proteomes" id="UP000001753">
    <property type="component" value="Chromosome"/>
</dbReference>
<keyword evidence="3" id="KW-1003">Cell membrane</keyword>
<comment type="subcellular location">
    <subcellularLocation>
        <location evidence="1">Cell membrane</location>
        <topology evidence="1">Multi-pass membrane protein</topology>
    </subcellularLocation>
</comment>
<dbReference type="GO" id="GO:0004713">
    <property type="term" value="F:protein tyrosine kinase activity"/>
    <property type="evidence" value="ECO:0007669"/>
    <property type="project" value="TreeGrafter"/>
</dbReference>
<proteinExistence type="inferred from homology"/>
<dbReference type="Pfam" id="PF02706">
    <property type="entry name" value="Wzz"/>
    <property type="match status" value="1"/>
</dbReference>
<dbReference type="AlphaFoldDB" id="C2Y4B9"/>
<evidence type="ECO:0000313" key="9">
    <source>
        <dbReference type="EMBL" id="EEL67228.1"/>
    </source>
</evidence>
<protein>
    <submittedName>
        <fullName evidence="9">Lipopolysaccharide biosynthesis protein</fullName>
    </submittedName>
</protein>
<evidence type="ECO:0000256" key="6">
    <source>
        <dbReference type="ARBA" id="ARBA00023136"/>
    </source>
</evidence>
<dbReference type="PANTHER" id="PTHR32309">
    <property type="entry name" value="TYROSINE-PROTEIN KINASE"/>
    <property type="match status" value="1"/>
</dbReference>
<evidence type="ECO:0000256" key="4">
    <source>
        <dbReference type="ARBA" id="ARBA00022692"/>
    </source>
</evidence>
<reference evidence="9" key="1">
    <citation type="journal article" date="2012" name="Genome Res.">
        <title>Genomic characterization of the Bacillus cereus sensu lato species: Backdrop to the evolution of Bacillus anthracis.</title>
        <authorList>
            <person name="Zwick M.E."/>
            <person name="Joseph S.J."/>
            <person name="Didelot X."/>
            <person name="Chen P.E."/>
            <person name="Bishop-Lilly K.A."/>
            <person name="Stewart A.C."/>
            <person name="Willner K."/>
            <person name="Nolan N."/>
            <person name="Lentz S."/>
            <person name="Thomason M.K."/>
            <person name="Sozhamannan S."/>
            <person name="Mateczun A.J."/>
            <person name="Du L."/>
            <person name="Read T.D."/>
        </authorList>
    </citation>
    <scope>NUCLEOTIDE SEQUENCE [LARGE SCALE GENOMIC DNA]</scope>
    <source>
        <strain evidence="9">AH603</strain>
    </source>
</reference>
<evidence type="ECO:0000256" key="2">
    <source>
        <dbReference type="ARBA" id="ARBA00006683"/>
    </source>
</evidence>
<name>C2Y4B9_BACMY</name>
<keyword evidence="4 7" id="KW-0812">Transmembrane</keyword>
<evidence type="ECO:0000256" key="7">
    <source>
        <dbReference type="SAM" id="Phobius"/>
    </source>
</evidence>
<comment type="caution">
    <text evidence="9">The sequence shown here is derived from an EMBL/GenBank/DDBJ whole genome shotgun (WGS) entry which is preliminary data.</text>
</comment>
<keyword evidence="6 7" id="KW-0472">Membrane</keyword>
<sequence length="251" mass="28182">MRREVMDKEINLKNLFTIIRKRIWIILLFTTLTTVAGAMYTIYVKTPLYASSARVIVQANAETMNTLKAMVNEPVILEKVAAELNINRSAGALSGQISTESVQGSQIMRINVVDIDPVLAHKIANTTAAVYKKEVANILNFNNVSILPEDPVQKNSMPININHFKTILIAFSIGMVLSIGFIFLLDSLDERIKSERRIEQLLDVPVLGGISKMNRKNVKDKFSKKNTVLLGEGTEWLTKIDEKQIKLKEKV</sequence>
<dbReference type="GO" id="GO:0005886">
    <property type="term" value="C:plasma membrane"/>
    <property type="evidence" value="ECO:0007669"/>
    <property type="project" value="UniProtKB-SubCell"/>
</dbReference>
<dbReference type="EMBL" id="ACMP01000241">
    <property type="protein sequence ID" value="EEL67228.1"/>
    <property type="molecule type" value="Genomic_DNA"/>
</dbReference>
<dbReference type="HOGENOM" id="CLU_082668_2_1_9"/>